<evidence type="ECO:0000313" key="3">
    <source>
        <dbReference type="Proteomes" id="UP000325161"/>
    </source>
</evidence>
<proteinExistence type="predicted"/>
<dbReference type="NCBIfam" id="TIGR01841">
    <property type="entry name" value="phasin"/>
    <property type="match status" value="1"/>
</dbReference>
<dbReference type="PRINTS" id="PR00833">
    <property type="entry name" value="POAALLERGEN"/>
</dbReference>
<keyword evidence="3" id="KW-1185">Reference proteome</keyword>
<dbReference type="EMBL" id="CP043046">
    <property type="protein sequence ID" value="QEI07034.1"/>
    <property type="molecule type" value="Genomic_DNA"/>
</dbReference>
<dbReference type="Proteomes" id="UP000325161">
    <property type="component" value="Chromosome"/>
</dbReference>
<dbReference type="InterPro" id="IPR018968">
    <property type="entry name" value="Phasin"/>
</dbReference>
<organism evidence="2 3">
    <name type="scientific">Pigmentiphaga aceris</name>
    <dbReference type="NCBI Taxonomy" id="1940612"/>
    <lineage>
        <taxon>Bacteria</taxon>
        <taxon>Pseudomonadati</taxon>
        <taxon>Pseudomonadota</taxon>
        <taxon>Betaproteobacteria</taxon>
        <taxon>Burkholderiales</taxon>
        <taxon>Alcaligenaceae</taxon>
        <taxon>Pigmentiphaga</taxon>
    </lineage>
</organism>
<dbReference type="KEGG" id="pacr:FXN63_15200"/>
<dbReference type="RefSeq" id="WP_148816081.1">
    <property type="nucleotide sequence ID" value="NZ_CP043046.1"/>
</dbReference>
<gene>
    <name evidence="2" type="ORF">FXN63_15200</name>
</gene>
<accession>A0A5C0AZK0</accession>
<feature type="domain" description="Phasin" evidence="1">
    <location>
        <begin position="10"/>
        <end position="105"/>
    </location>
</feature>
<reference evidence="2 3" key="1">
    <citation type="submission" date="2019-08" db="EMBL/GenBank/DDBJ databases">
        <title>Amphibian skin-associated Pigmentiphaga: genome sequence and occurrence across geography and hosts.</title>
        <authorList>
            <person name="Bletz M.C."/>
            <person name="Bunk B."/>
            <person name="Sproeer C."/>
            <person name="Biwer P."/>
            <person name="Reiter S."/>
            <person name="Rabemananjara F.C.E."/>
            <person name="Schulz S."/>
            <person name="Overmann J."/>
            <person name="Vences M."/>
        </authorList>
    </citation>
    <scope>NUCLEOTIDE SEQUENCE [LARGE SCALE GENOMIC DNA]</scope>
    <source>
        <strain evidence="2 3">Mada1488</strain>
    </source>
</reference>
<dbReference type="OrthoDB" id="5298576at2"/>
<evidence type="ECO:0000313" key="2">
    <source>
        <dbReference type="EMBL" id="QEI07034.1"/>
    </source>
</evidence>
<name>A0A5C0AZK0_9BURK</name>
<sequence length="201" mass="20925">MSAIPERAFASHKSNVEAVLAFQSSAFSAFEKLIDLNVKVARATLDEASSRAQEILALKDPQQALAYTASIAQPSTDKVVAYGKHVYDIIAGVQAEIARLSEAQIAEHQQQITEALEQLAKNAPAGSESAVALLRSTLANASSAYDTLNKAARQAAEVAESNITAATNATFEAADAANETVRANTARAARRAAAATPAASA</sequence>
<protein>
    <submittedName>
        <fullName evidence="2">Phasin family protein</fullName>
    </submittedName>
</protein>
<dbReference type="Pfam" id="PF09361">
    <property type="entry name" value="Phasin_2"/>
    <property type="match status" value="1"/>
</dbReference>
<dbReference type="InterPro" id="IPR010127">
    <property type="entry name" value="Phasin_subfam-1"/>
</dbReference>
<evidence type="ECO:0000259" key="1">
    <source>
        <dbReference type="Pfam" id="PF09361"/>
    </source>
</evidence>
<dbReference type="AlphaFoldDB" id="A0A5C0AZK0"/>